<dbReference type="GO" id="GO:0046872">
    <property type="term" value="F:metal ion binding"/>
    <property type="evidence" value="ECO:0007669"/>
    <property type="project" value="UniProtKB-KW"/>
</dbReference>
<evidence type="ECO:0000313" key="7">
    <source>
        <dbReference type="EMBL" id="KAF5878436.1"/>
    </source>
</evidence>
<feature type="transmembrane region" description="Helical" evidence="4">
    <location>
        <begin position="62"/>
        <end position="86"/>
    </location>
</feature>
<feature type="transmembrane region" description="Helical" evidence="4">
    <location>
        <begin position="27"/>
        <end position="50"/>
    </location>
</feature>
<dbReference type="Gene3D" id="3.90.850.10">
    <property type="entry name" value="Fumarylacetoacetase-like, C-terminal domain"/>
    <property type="match status" value="1"/>
</dbReference>
<dbReference type="OrthoDB" id="5429740at2759"/>
<feature type="transmembrane region" description="Helical" evidence="4">
    <location>
        <begin position="261"/>
        <end position="281"/>
    </location>
</feature>
<evidence type="ECO:0000256" key="3">
    <source>
        <dbReference type="SAM" id="MobiDB-lite"/>
    </source>
</evidence>
<dbReference type="GO" id="GO:0006107">
    <property type="term" value="P:oxaloacetate metabolic process"/>
    <property type="evidence" value="ECO:0007669"/>
    <property type="project" value="UniProtKB-ARBA"/>
</dbReference>
<keyword evidence="4" id="KW-1133">Transmembrane helix</keyword>
<dbReference type="InterPro" id="IPR049326">
    <property type="entry name" value="Rhodopsin_dom_fungi"/>
</dbReference>
<evidence type="ECO:0000259" key="5">
    <source>
        <dbReference type="Pfam" id="PF01557"/>
    </source>
</evidence>
<keyword evidence="4" id="KW-0472">Membrane</keyword>
<dbReference type="SUPFAM" id="SSF56529">
    <property type="entry name" value="FAH"/>
    <property type="match status" value="1"/>
</dbReference>
<keyword evidence="4" id="KW-0812">Transmembrane</keyword>
<feature type="transmembrane region" description="Helical" evidence="4">
    <location>
        <begin position="177"/>
        <end position="200"/>
    </location>
</feature>
<dbReference type="GO" id="GO:0050163">
    <property type="term" value="F:oxaloacetate tautomerase activity"/>
    <property type="evidence" value="ECO:0007669"/>
    <property type="project" value="UniProtKB-ARBA"/>
</dbReference>
<feature type="transmembrane region" description="Helical" evidence="4">
    <location>
        <begin position="140"/>
        <end position="157"/>
    </location>
</feature>
<proteinExistence type="inferred from homology"/>
<keyword evidence="2" id="KW-0479">Metal-binding</keyword>
<dbReference type="PANTHER" id="PTHR11820:SF112">
    <property type="entry name" value="FUMARYLACETOACETATE HYDROLASE FAMILY PROTEIN (AFU_ORTHOLOGUE AFUA_1G02370)-RELATED"/>
    <property type="match status" value="1"/>
</dbReference>
<feature type="region of interest" description="Disordered" evidence="3">
    <location>
        <begin position="370"/>
        <end position="399"/>
    </location>
</feature>
<comment type="caution">
    <text evidence="7">The sequence shown here is derived from an EMBL/GenBank/DDBJ whole genome shotgun (WGS) entry which is preliminary data.</text>
</comment>
<dbReference type="Pfam" id="PF01557">
    <property type="entry name" value="FAA_hydrolase"/>
    <property type="match status" value="1"/>
</dbReference>
<comment type="similarity">
    <text evidence="1">Belongs to the FAH family.</text>
</comment>
<dbReference type="InterPro" id="IPR011234">
    <property type="entry name" value="Fumarylacetoacetase-like_C"/>
</dbReference>
<dbReference type="AlphaFoldDB" id="A0A8H6B2Z9"/>
<keyword evidence="8" id="KW-1185">Reference proteome</keyword>
<feature type="transmembrane region" description="Helical" evidence="4">
    <location>
        <begin position="220"/>
        <end position="249"/>
    </location>
</feature>
<feature type="domain" description="Fumarylacetoacetase-like C-terminal" evidence="5">
    <location>
        <begin position="486"/>
        <end position="680"/>
    </location>
</feature>
<dbReference type="RefSeq" id="XP_037197380.1">
    <property type="nucleotide sequence ID" value="XM_037331047.1"/>
</dbReference>
<evidence type="ECO:0000259" key="6">
    <source>
        <dbReference type="Pfam" id="PF20684"/>
    </source>
</evidence>
<dbReference type="FunFam" id="3.90.850.10:FF:000002">
    <property type="entry name" value="2-hydroxyhepta-2,4-diene-1,7-dioate isomerase"/>
    <property type="match status" value="1"/>
</dbReference>
<dbReference type="Proteomes" id="UP000531561">
    <property type="component" value="Unassembled WGS sequence"/>
</dbReference>
<protein>
    <submittedName>
        <fullName evidence="7">Putative pth11-like integral membrane protein</fullName>
    </submittedName>
</protein>
<sequence>MSGVDPSIELVFGPPVAGVDLNESITAAYDIVSCVVLGIAAAAVCLRFYVRTMRGANSLAIDDWFVVLGLVSPALSLIAMTSFCIFCDSSYTPDKKMNTQFLTLTFSTRKAGAYGSGTHVWSTTLPRLVVLLKVVFAEPWVYAASVTSTKISILLLYRRLFYTGEGDMLVINRIFTIMYWVATTFTCAYPIIMWIVMAAACRPLNFFWMQYAGATEGKCINTLMFFLVFGIVNMVNDVIILIVPIPRILKLHMNKRKKFSVAGIMLLGSFVCVASIVRIYYLTLLTTAVDITFILGPAFGWSSLEPSVAIIGACLPTYAPLFRGIRNKGSNTGTSQKGSHHINLSQTPNFLKQQSHFRIEESDEVELTSKKSYFQSTGGSRDGEGSIESEDGARSSRDARGITVTSQVQVVRDVASVRLVRFLAKNGRTYYGDAILPKGVSDIAKATQAKVITGEIFGKHEVTDQVQDIRLLLAPLANEDVKTVRCLGLNYEQHAKEYKPITSLSGPTDPIPIHPMAQEGAGLDYECELVAVIGKSCSDVPESKALDYVLGYAVGDDVSHREWQIQRGGGQWALGKGFDGWAPYGPGIVSSQLIKDPQNLTIFTKLNGKTVQESSTKDMIFSVAKTIAFLSQGTTLLPGDLIFTGTPQGVGMGRNPQVWLKDGDVVEVGLEGVGSCINKVEFTQTKEKAKL</sequence>
<feature type="compositionally biased region" description="Polar residues" evidence="3">
    <location>
        <begin position="370"/>
        <end position="379"/>
    </location>
</feature>
<organism evidence="7 8">
    <name type="scientific">Botrytis fragariae</name>
    <dbReference type="NCBI Taxonomy" id="1964551"/>
    <lineage>
        <taxon>Eukaryota</taxon>
        <taxon>Fungi</taxon>
        <taxon>Dikarya</taxon>
        <taxon>Ascomycota</taxon>
        <taxon>Pezizomycotina</taxon>
        <taxon>Leotiomycetes</taxon>
        <taxon>Helotiales</taxon>
        <taxon>Sclerotiniaceae</taxon>
        <taxon>Botrytis</taxon>
    </lineage>
</organism>
<evidence type="ECO:0000256" key="4">
    <source>
        <dbReference type="SAM" id="Phobius"/>
    </source>
</evidence>
<evidence type="ECO:0000313" key="8">
    <source>
        <dbReference type="Proteomes" id="UP000531561"/>
    </source>
</evidence>
<gene>
    <name evidence="7" type="ORF">Bfra_000602</name>
</gene>
<evidence type="ECO:0000256" key="1">
    <source>
        <dbReference type="ARBA" id="ARBA00010211"/>
    </source>
</evidence>
<dbReference type="PANTHER" id="PTHR11820">
    <property type="entry name" value="ACYLPYRUVASE"/>
    <property type="match status" value="1"/>
</dbReference>
<dbReference type="InterPro" id="IPR036663">
    <property type="entry name" value="Fumarylacetoacetase_C_sf"/>
</dbReference>
<accession>A0A8H6B2Z9</accession>
<dbReference type="GeneID" id="59254739"/>
<feature type="domain" description="Rhodopsin" evidence="6">
    <location>
        <begin position="46"/>
        <end position="323"/>
    </location>
</feature>
<dbReference type="Pfam" id="PF20684">
    <property type="entry name" value="Fung_rhodopsin"/>
    <property type="match status" value="1"/>
</dbReference>
<name>A0A8H6B2Z9_9HELO</name>
<dbReference type="EMBL" id="JABFCT010000002">
    <property type="protein sequence ID" value="KAF5878436.1"/>
    <property type="molecule type" value="Genomic_DNA"/>
</dbReference>
<reference evidence="7 8" key="1">
    <citation type="journal article" date="2020" name="Phytopathology">
        <title>A high-quality genome resource of Botrytis fragariae, a new and rapidly spreading fungal pathogen causing strawberry gray mold in the U.S.A.</title>
        <authorList>
            <person name="Wu Y."/>
            <person name="Saski C.A."/>
            <person name="Schnabel G."/>
            <person name="Xiao S."/>
            <person name="Hu M."/>
        </authorList>
    </citation>
    <scope>NUCLEOTIDE SEQUENCE [LARGE SCALE GENOMIC DNA]</scope>
    <source>
        <strain evidence="7 8">BVB16</strain>
    </source>
</reference>
<evidence type="ECO:0000256" key="2">
    <source>
        <dbReference type="ARBA" id="ARBA00022723"/>
    </source>
</evidence>